<dbReference type="InterPro" id="IPR015510">
    <property type="entry name" value="PGRP"/>
</dbReference>
<protein>
    <recommendedName>
        <fullName evidence="8">Peptidoglycan recognition protein family domain-containing protein</fullName>
    </recommendedName>
</protein>
<dbReference type="Gene3D" id="3.40.80.10">
    <property type="entry name" value="Peptidoglycan recognition protein-like"/>
    <property type="match status" value="1"/>
</dbReference>
<evidence type="ECO:0008006" key="8">
    <source>
        <dbReference type="Google" id="ProtNLM"/>
    </source>
</evidence>
<evidence type="ECO:0000259" key="5">
    <source>
        <dbReference type="SMART" id="SM00644"/>
    </source>
</evidence>
<dbReference type="InterPro" id="IPR002502">
    <property type="entry name" value="Amidase_domain"/>
</dbReference>
<dbReference type="GO" id="GO:0008270">
    <property type="term" value="F:zinc ion binding"/>
    <property type="evidence" value="ECO:0007669"/>
    <property type="project" value="InterPro"/>
</dbReference>
<sequence>MEEPRLSIASSSSCGSSLDCGCADNSPLPSPSPQDCPPFSVGSVVVKGDNNNIHHGNLTTVTYNQYIVPSSGDQLDLPPMKINSETISRFFPVEVTDHKSSGNKEELEGLQRRWCCLIGALVFLSFITLLSTSIFSLSSFHSNGSPPPTNTMTTIEDTSIAPADMVGAPRFMSRKGWVAQPPTEPLDNNTLPVQRVIVCHTASDPCQTTPECTLQVRYIQQYHVESQKWGDIGYNFLIGGEGVVYVGRGWDVMGAHTKGENNGTLGVAFIGTYINKLPNELQIAAFQKLVDVGIRIGKIADDYKLQAQCQLQVTAAPGLMLAQNMKSWPHFDTSLRIRCTDGGVS</sequence>
<evidence type="ECO:0000256" key="1">
    <source>
        <dbReference type="ARBA" id="ARBA00007553"/>
    </source>
</evidence>
<dbReference type="Pfam" id="PF01510">
    <property type="entry name" value="Amidase_2"/>
    <property type="match status" value="1"/>
</dbReference>
<organism evidence="7">
    <name type="scientific">Cuerna arida</name>
    <dbReference type="NCBI Taxonomy" id="1464854"/>
    <lineage>
        <taxon>Eukaryota</taxon>
        <taxon>Metazoa</taxon>
        <taxon>Ecdysozoa</taxon>
        <taxon>Arthropoda</taxon>
        <taxon>Hexapoda</taxon>
        <taxon>Insecta</taxon>
        <taxon>Pterygota</taxon>
        <taxon>Neoptera</taxon>
        <taxon>Paraneoptera</taxon>
        <taxon>Hemiptera</taxon>
        <taxon>Auchenorrhyncha</taxon>
        <taxon>Membracoidea</taxon>
        <taxon>Cicadellidae</taxon>
        <taxon>Cicadellinae</taxon>
        <taxon>Proconiini</taxon>
        <taxon>Cuerna</taxon>
    </lineage>
</organism>
<dbReference type="GO" id="GO:0009253">
    <property type="term" value="P:peptidoglycan catabolic process"/>
    <property type="evidence" value="ECO:0007669"/>
    <property type="project" value="InterPro"/>
</dbReference>
<keyword evidence="2" id="KW-0399">Innate immunity</keyword>
<dbReference type="FunFam" id="3.40.80.10:FF:000001">
    <property type="entry name" value="Peptidoglycan recognition protein 1"/>
    <property type="match status" value="1"/>
</dbReference>
<dbReference type="SMART" id="SM00644">
    <property type="entry name" value="Ami_2"/>
    <property type="match status" value="1"/>
</dbReference>
<evidence type="ECO:0000256" key="4">
    <source>
        <dbReference type="SAM" id="Phobius"/>
    </source>
</evidence>
<reference evidence="7" key="1">
    <citation type="submission" date="2015-11" db="EMBL/GenBank/DDBJ databases">
        <title>De novo transcriptome assembly of four potential Pierce s Disease insect vectors from Arizona vineyards.</title>
        <authorList>
            <person name="Tassone E.E."/>
        </authorList>
    </citation>
    <scope>NUCLEOTIDE SEQUENCE</scope>
</reference>
<dbReference type="InterPro" id="IPR036505">
    <property type="entry name" value="Amidase/PGRP_sf"/>
</dbReference>
<name>A0A1B6G6U4_9HEMI</name>
<dbReference type="EMBL" id="GECZ01011603">
    <property type="protein sequence ID" value="JAS58166.1"/>
    <property type="molecule type" value="Transcribed_RNA"/>
</dbReference>
<dbReference type="PANTHER" id="PTHR11022:SF41">
    <property type="entry name" value="PEPTIDOGLYCAN-RECOGNITION PROTEIN LC-RELATED"/>
    <property type="match status" value="1"/>
</dbReference>
<dbReference type="AlphaFoldDB" id="A0A1B6G6U4"/>
<keyword evidence="4" id="KW-0812">Transmembrane</keyword>
<feature type="domain" description="N-acetylmuramoyl-L-alanine amidase" evidence="5">
    <location>
        <begin position="186"/>
        <end position="318"/>
    </location>
</feature>
<dbReference type="CDD" id="cd06583">
    <property type="entry name" value="PGRP"/>
    <property type="match status" value="1"/>
</dbReference>
<evidence type="ECO:0000256" key="2">
    <source>
        <dbReference type="ARBA" id="ARBA00022588"/>
    </source>
</evidence>
<gene>
    <name evidence="7" type="ORF">g.25017</name>
</gene>
<keyword evidence="4" id="KW-1133">Transmembrane helix</keyword>
<dbReference type="SUPFAM" id="SSF55846">
    <property type="entry name" value="N-acetylmuramoyl-L-alanine amidase-like"/>
    <property type="match status" value="1"/>
</dbReference>
<evidence type="ECO:0000313" key="7">
    <source>
        <dbReference type="EMBL" id="JAS58166.1"/>
    </source>
</evidence>
<comment type="similarity">
    <text evidence="1">Belongs to the N-acetylmuramoyl-L-alanine amidase 2 family.</text>
</comment>
<feature type="transmembrane region" description="Helical" evidence="4">
    <location>
        <begin position="114"/>
        <end position="137"/>
    </location>
</feature>
<keyword evidence="3" id="KW-0391">Immunity</keyword>
<evidence type="ECO:0000259" key="6">
    <source>
        <dbReference type="SMART" id="SM00701"/>
    </source>
</evidence>
<dbReference type="SMART" id="SM00701">
    <property type="entry name" value="PGRP"/>
    <property type="match status" value="1"/>
</dbReference>
<dbReference type="GO" id="GO:0045087">
    <property type="term" value="P:innate immune response"/>
    <property type="evidence" value="ECO:0007669"/>
    <property type="project" value="UniProtKB-KW"/>
</dbReference>
<proteinExistence type="inferred from homology"/>
<dbReference type="InterPro" id="IPR006619">
    <property type="entry name" value="PGRP_domain_met/bac"/>
</dbReference>
<dbReference type="PANTHER" id="PTHR11022">
    <property type="entry name" value="PEPTIDOGLYCAN RECOGNITION PROTEIN"/>
    <property type="match status" value="1"/>
</dbReference>
<keyword evidence="4" id="KW-0472">Membrane</keyword>
<evidence type="ECO:0000256" key="3">
    <source>
        <dbReference type="ARBA" id="ARBA00022859"/>
    </source>
</evidence>
<feature type="domain" description="Peptidoglycan recognition protein family" evidence="6">
    <location>
        <begin position="169"/>
        <end position="312"/>
    </location>
</feature>
<dbReference type="GO" id="GO:0008745">
    <property type="term" value="F:N-acetylmuramoyl-L-alanine amidase activity"/>
    <property type="evidence" value="ECO:0007669"/>
    <property type="project" value="InterPro"/>
</dbReference>
<accession>A0A1B6G6U4</accession>